<feature type="compositionally biased region" description="Low complexity" evidence="4">
    <location>
        <begin position="39"/>
        <end position="52"/>
    </location>
</feature>
<dbReference type="EMBL" id="GDJX01012542">
    <property type="protein sequence ID" value="JAT55394.1"/>
    <property type="molecule type" value="Transcribed_RNA"/>
</dbReference>
<organism evidence="6">
    <name type="scientific">Anthurium amnicola</name>
    <dbReference type="NCBI Taxonomy" id="1678845"/>
    <lineage>
        <taxon>Eukaryota</taxon>
        <taxon>Viridiplantae</taxon>
        <taxon>Streptophyta</taxon>
        <taxon>Embryophyta</taxon>
        <taxon>Tracheophyta</taxon>
        <taxon>Spermatophyta</taxon>
        <taxon>Magnoliopsida</taxon>
        <taxon>Liliopsida</taxon>
        <taxon>Araceae</taxon>
        <taxon>Pothoideae</taxon>
        <taxon>Potheae</taxon>
        <taxon>Anthurium</taxon>
    </lineage>
</organism>
<evidence type="ECO:0000313" key="6">
    <source>
        <dbReference type="EMBL" id="JAT55394.1"/>
    </source>
</evidence>
<comment type="similarity">
    <text evidence="1">Belongs to the FLZ family.</text>
</comment>
<dbReference type="Pfam" id="PF04570">
    <property type="entry name" value="zf-FLZ"/>
    <property type="match status" value="1"/>
</dbReference>
<feature type="compositionally biased region" description="Polar residues" evidence="4">
    <location>
        <begin position="1"/>
        <end position="17"/>
    </location>
</feature>
<name>A0A1D1YL76_9ARAE</name>
<feature type="domain" description="FLZ-type" evidence="5">
    <location>
        <begin position="86"/>
        <end position="130"/>
    </location>
</feature>
<evidence type="ECO:0000256" key="2">
    <source>
        <dbReference type="ARBA" id="ARBA00022723"/>
    </source>
</evidence>
<dbReference type="PANTHER" id="PTHR46057:SF33">
    <property type="entry name" value="OS09G0433800 PROTEIN"/>
    <property type="match status" value="1"/>
</dbReference>
<evidence type="ECO:0000259" key="5">
    <source>
        <dbReference type="PROSITE" id="PS51795"/>
    </source>
</evidence>
<feature type="region of interest" description="Disordered" evidence="4">
    <location>
        <begin position="1"/>
        <end position="56"/>
    </location>
</feature>
<dbReference type="GO" id="GO:0016874">
    <property type="term" value="F:ligase activity"/>
    <property type="evidence" value="ECO:0007669"/>
    <property type="project" value="UniProtKB-KW"/>
</dbReference>
<keyword evidence="6" id="KW-0436">Ligase</keyword>
<dbReference type="GO" id="GO:0046872">
    <property type="term" value="F:metal ion binding"/>
    <property type="evidence" value="ECO:0007669"/>
    <property type="project" value="UniProtKB-KW"/>
</dbReference>
<dbReference type="PROSITE" id="PS51795">
    <property type="entry name" value="ZF_FLZ"/>
    <property type="match status" value="1"/>
</dbReference>
<sequence length="174" mass="19434">MMSSVPTSEAPNLSQCQGERREGRGTGGERQGMEKSSRAVEVPSPSSSSSSVMRRRASYRALGSLSPSSGATTFWAEPPCEEEPRHFLDACHLCRRPLGRSRDVFMYRGDTPFCSEDCRQEQMELDEAREAEEASYWRNRRRRHGSSHRVREPDAAEVEAQSIRPRAAEAAVAG</sequence>
<evidence type="ECO:0000256" key="4">
    <source>
        <dbReference type="SAM" id="MobiDB-lite"/>
    </source>
</evidence>
<feature type="region of interest" description="Disordered" evidence="4">
    <location>
        <begin position="125"/>
        <end position="174"/>
    </location>
</feature>
<dbReference type="AlphaFoldDB" id="A0A1D1YL76"/>
<accession>A0A1D1YL76</accession>
<keyword evidence="2" id="KW-0479">Metal-binding</keyword>
<evidence type="ECO:0000256" key="1">
    <source>
        <dbReference type="ARBA" id="ARBA00009374"/>
    </source>
</evidence>
<feature type="zinc finger region" description="FLZ-type" evidence="3">
    <location>
        <begin position="86"/>
        <end position="130"/>
    </location>
</feature>
<dbReference type="PANTHER" id="PTHR46057">
    <property type="entry name" value="FCS-LIKE ZINC FINGER 1-RELATED"/>
    <property type="match status" value="1"/>
</dbReference>
<dbReference type="InterPro" id="IPR044533">
    <property type="entry name" value="FLZ1/2/3"/>
</dbReference>
<feature type="compositionally biased region" description="Basic residues" evidence="4">
    <location>
        <begin position="138"/>
        <end position="148"/>
    </location>
</feature>
<protein>
    <submittedName>
        <fullName evidence="6">Glutamate--tRNA ligase</fullName>
    </submittedName>
</protein>
<evidence type="ECO:0000256" key="3">
    <source>
        <dbReference type="PROSITE-ProRule" id="PRU01131"/>
    </source>
</evidence>
<gene>
    <name evidence="6" type="primary">gltX_10</name>
    <name evidence="6" type="ORF">g.42410</name>
</gene>
<proteinExistence type="inferred from homology"/>
<reference evidence="6" key="1">
    <citation type="submission" date="2015-07" db="EMBL/GenBank/DDBJ databases">
        <title>Transcriptome Assembly of Anthurium amnicola.</title>
        <authorList>
            <person name="Suzuki J."/>
        </authorList>
    </citation>
    <scope>NUCLEOTIDE SEQUENCE</scope>
</reference>
<dbReference type="InterPro" id="IPR007650">
    <property type="entry name" value="Zf-FLZ_dom"/>
</dbReference>